<proteinExistence type="inferred from homology"/>
<evidence type="ECO:0000256" key="2">
    <source>
        <dbReference type="ARBA" id="ARBA00023015"/>
    </source>
</evidence>
<dbReference type="GO" id="GO:0003677">
    <property type="term" value="F:DNA binding"/>
    <property type="evidence" value="ECO:0007669"/>
    <property type="project" value="InterPro"/>
</dbReference>
<dbReference type="PANTHER" id="PTHR43133">
    <property type="entry name" value="RNA POLYMERASE ECF-TYPE SIGMA FACTO"/>
    <property type="match status" value="1"/>
</dbReference>
<dbReference type="PATRIC" id="fig|1339280.3.peg.1469"/>
<dbReference type="Gene3D" id="1.10.10.10">
    <property type="entry name" value="Winged helix-like DNA-binding domain superfamily/Winged helix DNA-binding domain"/>
    <property type="match status" value="1"/>
</dbReference>
<dbReference type="InterPro" id="IPR013324">
    <property type="entry name" value="RNA_pol_sigma_r3/r4-like"/>
</dbReference>
<dbReference type="CDD" id="cd06171">
    <property type="entry name" value="Sigma70_r4"/>
    <property type="match status" value="1"/>
</dbReference>
<evidence type="ECO:0000259" key="6">
    <source>
        <dbReference type="Pfam" id="PF08281"/>
    </source>
</evidence>
<dbReference type="InterPro" id="IPR014327">
    <property type="entry name" value="RNA_pol_sigma70_bacteroid"/>
</dbReference>
<dbReference type="Pfam" id="PF08281">
    <property type="entry name" value="Sigma70_r4_2"/>
    <property type="match status" value="1"/>
</dbReference>
<sequence length="198" mass="22983">MSTHGSLSEVERFNLLYKSSFNKVCNFACFYVRNKQASEDITMDAFLQLLETMKVESVDNPMALLITIVKHKSLDYLKTQVRREDTKDDLIQWKQRELAIRISNLEGCNPSYIFSQEIKSIVMKTLNQLPEQTKKVFIMSRFENKSGKEIAQTLGISVKGVDYHMNKALKELRTALKDYLPILTWLCFMNPINKGWIS</sequence>
<reference evidence="7 8" key="1">
    <citation type="submission" date="2014-02" db="EMBL/GenBank/DDBJ databases">
        <authorList>
            <person name="Sears C."/>
            <person name="Carroll K."/>
            <person name="Sack B.R."/>
            <person name="Qadri F."/>
            <person name="Myers L.L."/>
            <person name="Chung G.-T."/>
            <person name="Escheverria P."/>
            <person name="Fraser C.M."/>
            <person name="Sadzewicz L."/>
            <person name="Shefchek K.A."/>
            <person name="Tallon L."/>
            <person name="Das S.P."/>
            <person name="Daugherty S."/>
            <person name="Mongodin E.F."/>
        </authorList>
    </citation>
    <scope>NUCLEOTIDE SEQUENCE [LARGE SCALE GENOMIC DNA]</scope>
    <source>
        <strain evidence="7 8">2-F-2 #4</strain>
    </source>
</reference>
<evidence type="ECO:0000259" key="5">
    <source>
        <dbReference type="Pfam" id="PF04542"/>
    </source>
</evidence>
<dbReference type="GO" id="GO:0016987">
    <property type="term" value="F:sigma factor activity"/>
    <property type="evidence" value="ECO:0007669"/>
    <property type="project" value="UniProtKB-KW"/>
</dbReference>
<keyword evidence="2" id="KW-0805">Transcription regulation</keyword>
<evidence type="ECO:0000256" key="3">
    <source>
        <dbReference type="ARBA" id="ARBA00023082"/>
    </source>
</evidence>
<dbReference type="PANTHER" id="PTHR43133:SF46">
    <property type="entry name" value="RNA POLYMERASE SIGMA-70 FACTOR ECF SUBFAMILY"/>
    <property type="match status" value="1"/>
</dbReference>
<keyword evidence="4" id="KW-0804">Transcription</keyword>
<evidence type="ECO:0000256" key="1">
    <source>
        <dbReference type="ARBA" id="ARBA00010641"/>
    </source>
</evidence>
<evidence type="ECO:0000313" key="8">
    <source>
        <dbReference type="Proteomes" id="UP000022272"/>
    </source>
</evidence>
<dbReference type="SUPFAM" id="SSF88946">
    <property type="entry name" value="Sigma2 domain of RNA polymerase sigma factors"/>
    <property type="match status" value="1"/>
</dbReference>
<dbReference type="NCBIfam" id="TIGR02937">
    <property type="entry name" value="sigma70-ECF"/>
    <property type="match status" value="1"/>
</dbReference>
<dbReference type="InterPro" id="IPR039425">
    <property type="entry name" value="RNA_pol_sigma-70-like"/>
</dbReference>
<dbReference type="NCBIfam" id="TIGR02985">
    <property type="entry name" value="Sig70_bacteroi1"/>
    <property type="match status" value="1"/>
</dbReference>
<dbReference type="SUPFAM" id="SSF88659">
    <property type="entry name" value="Sigma3 and sigma4 domains of RNA polymerase sigma factors"/>
    <property type="match status" value="1"/>
</dbReference>
<dbReference type="InterPro" id="IPR036388">
    <property type="entry name" value="WH-like_DNA-bd_sf"/>
</dbReference>
<comment type="caution">
    <text evidence="7">The sequence shown here is derived from an EMBL/GenBank/DDBJ whole genome shotgun (WGS) entry which is preliminary data.</text>
</comment>
<dbReference type="InterPro" id="IPR007627">
    <property type="entry name" value="RNA_pol_sigma70_r2"/>
</dbReference>
<evidence type="ECO:0000256" key="4">
    <source>
        <dbReference type="ARBA" id="ARBA00023163"/>
    </source>
</evidence>
<dbReference type="InterPro" id="IPR013249">
    <property type="entry name" value="RNA_pol_sigma70_r4_t2"/>
</dbReference>
<feature type="domain" description="RNA polymerase sigma factor 70 region 4 type 2" evidence="6">
    <location>
        <begin position="122"/>
        <end position="172"/>
    </location>
</feature>
<keyword evidence="3" id="KW-0731">Sigma factor</keyword>
<accession>A0A016AED2</accession>
<comment type="similarity">
    <text evidence="1">Belongs to the sigma-70 factor family. ECF subfamily.</text>
</comment>
<dbReference type="InterPro" id="IPR014284">
    <property type="entry name" value="RNA_pol_sigma-70_dom"/>
</dbReference>
<name>A0A016AED2_BACFG</name>
<dbReference type="InterPro" id="IPR013325">
    <property type="entry name" value="RNA_pol_sigma_r2"/>
</dbReference>
<evidence type="ECO:0000313" key="7">
    <source>
        <dbReference type="EMBL" id="EXZ45314.1"/>
    </source>
</evidence>
<dbReference type="GO" id="GO:0006352">
    <property type="term" value="P:DNA-templated transcription initiation"/>
    <property type="evidence" value="ECO:0007669"/>
    <property type="project" value="InterPro"/>
</dbReference>
<dbReference type="EMBL" id="JGDM01000028">
    <property type="protein sequence ID" value="EXZ45314.1"/>
    <property type="molecule type" value="Genomic_DNA"/>
</dbReference>
<dbReference type="Pfam" id="PF04542">
    <property type="entry name" value="Sigma70_r2"/>
    <property type="match status" value="1"/>
</dbReference>
<protein>
    <submittedName>
        <fullName evidence="7">RNA polymerase sigma-70 factor, expansion 1 family protein</fullName>
    </submittedName>
</protein>
<dbReference type="RefSeq" id="WP_005800308.1">
    <property type="nucleotide sequence ID" value="NZ_JGDM01000028.1"/>
</dbReference>
<dbReference type="AlphaFoldDB" id="A0A016AED2"/>
<gene>
    <name evidence="7" type="ORF">M076_1525</name>
</gene>
<dbReference type="Proteomes" id="UP000022272">
    <property type="component" value="Unassembled WGS sequence"/>
</dbReference>
<feature type="domain" description="RNA polymerase sigma-70 region 2" evidence="5">
    <location>
        <begin position="16"/>
        <end position="82"/>
    </location>
</feature>
<dbReference type="Gene3D" id="1.10.1740.10">
    <property type="match status" value="1"/>
</dbReference>
<organism evidence="7 8">
    <name type="scientific">Bacteroides fragilis str. 2-F-2 #4</name>
    <dbReference type="NCBI Taxonomy" id="1339280"/>
    <lineage>
        <taxon>Bacteria</taxon>
        <taxon>Pseudomonadati</taxon>
        <taxon>Bacteroidota</taxon>
        <taxon>Bacteroidia</taxon>
        <taxon>Bacteroidales</taxon>
        <taxon>Bacteroidaceae</taxon>
        <taxon>Bacteroides</taxon>
    </lineage>
</organism>